<dbReference type="PANTHER" id="PTHR43877">
    <property type="entry name" value="AMINOALKYLPHOSPHONATE N-ACETYLTRANSFERASE-RELATED-RELATED"/>
    <property type="match status" value="1"/>
</dbReference>
<dbReference type="Pfam" id="PF00583">
    <property type="entry name" value="Acetyltransf_1"/>
    <property type="match status" value="1"/>
</dbReference>
<keyword evidence="6" id="KW-1185">Reference proteome</keyword>
<dbReference type="EMBL" id="JACIJS010000010">
    <property type="protein sequence ID" value="MBB5516882.1"/>
    <property type="molecule type" value="Genomic_DNA"/>
</dbReference>
<organism evidence="5 6">
    <name type="scientific">Rubricella aquisinus</name>
    <dbReference type="NCBI Taxonomy" id="2028108"/>
    <lineage>
        <taxon>Bacteria</taxon>
        <taxon>Pseudomonadati</taxon>
        <taxon>Pseudomonadota</taxon>
        <taxon>Alphaproteobacteria</taxon>
        <taxon>Rhodobacterales</taxon>
        <taxon>Paracoccaceae</taxon>
        <taxon>Rubricella</taxon>
    </lineage>
</organism>
<evidence type="ECO:0000313" key="5">
    <source>
        <dbReference type="EMBL" id="MBB5516882.1"/>
    </source>
</evidence>
<dbReference type="Proteomes" id="UP000553766">
    <property type="component" value="Unassembled WGS sequence"/>
</dbReference>
<dbReference type="CDD" id="cd04301">
    <property type="entry name" value="NAT_SF"/>
    <property type="match status" value="1"/>
</dbReference>
<dbReference type="AlphaFoldDB" id="A0A840WT79"/>
<dbReference type="PANTHER" id="PTHR43877:SF2">
    <property type="entry name" value="AMINOALKYLPHOSPHONATE N-ACETYLTRANSFERASE-RELATED"/>
    <property type="match status" value="1"/>
</dbReference>
<dbReference type="Gene3D" id="3.40.630.30">
    <property type="match status" value="1"/>
</dbReference>
<comment type="caution">
    <text evidence="5">The sequence shown here is derived from an EMBL/GenBank/DDBJ whole genome shotgun (WGS) entry which is preliminary data.</text>
</comment>
<dbReference type="InterPro" id="IPR050832">
    <property type="entry name" value="Bact_Acetyltransf"/>
</dbReference>
<name>A0A840WT79_9RHOB</name>
<keyword evidence="1 5" id="KW-0808">Transferase</keyword>
<feature type="domain" description="N-acetyltransferase" evidence="4">
    <location>
        <begin position="6"/>
        <end position="168"/>
    </location>
</feature>
<feature type="compositionally biased region" description="Basic and acidic residues" evidence="3">
    <location>
        <begin position="155"/>
        <end position="172"/>
    </location>
</feature>
<dbReference type="InterPro" id="IPR016181">
    <property type="entry name" value="Acyl_CoA_acyltransferase"/>
</dbReference>
<evidence type="ECO:0000256" key="1">
    <source>
        <dbReference type="ARBA" id="ARBA00022679"/>
    </source>
</evidence>
<proteinExistence type="predicted"/>
<feature type="region of interest" description="Disordered" evidence="3">
    <location>
        <begin position="148"/>
        <end position="172"/>
    </location>
</feature>
<evidence type="ECO:0000256" key="3">
    <source>
        <dbReference type="SAM" id="MobiDB-lite"/>
    </source>
</evidence>
<dbReference type="RefSeq" id="WP_184012841.1">
    <property type="nucleotide sequence ID" value="NZ_JACIJS010000010.1"/>
</dbReference>
<protein>
    <submittedName>
        <fullName evidence="5">GNAT superfamily N-acetyltransferase</fullName>
    </submittedName>
</protein>
<dbReference type="InterPro" id="IPR000182">
    <property type="entry name" value="GNAT_dom"/>
</dbReference>
<evidence type="ECO:0000259" key="4">
    <source>
        <dbReference type="PROSITE" id="PS51186"/>
    </source>
</evidence>
<accession>A0A840WT79</accession>
<evidence type="ECO:0000256" key="2">
    <source>
        <dbReference type="ARBA" id="ARBA00023315"/>
    </source>
</evidence>
<dbReference type="SUPFAM" id="SSF55729">
    <property type="entry name" value="Acyl-CoA N-acyltransferases (Nat)"/>
    <property type="match status" value="1"/>
</dbReference>
<dbReference type="PROSITE" id="PS51186">
    <property type="entry name" value="GNAT"/>
    <property type="match status" value="1"/>
</dbReference>
<keyword evidence="2" id="KW-0012">Acyltransferase</keyword>
<sequence length="172" mass="19014">MADKTAFIRLTSDADHSRVRDLMDRAADYVRLETGRAPDDAYVTETLTDRPPQIPADQVHLIGIERRGGTLAGIICALDGYYDAGEWYIGLLLIDPLARGRGLGARAVDHIRRLARKEGGHTLRIAVLEANPAGRRFWAREGFALEKTVPSPPDGDGHTRHVMRHDLNGRTA</sequence>
<evidence type="ECO:0000313" key="6">
    <source>
        <dbReference type="Proteomes" id="UP000553766"/>
    </source>
</evidence>
<reference evidence="5 6" key="1">
    <citation type="submission" date="2020-08" db="EMBL/GenBank/DDBJ databases">
        <title>Genomic Encyclopedia of Type Strains, Phase IV (KMG-IV): sequencing the most valuable type-strain genomes for metagenomic binning, comparative biology and taxonomic classification.</title>
        <authorList>
            <person name="Goeker M."/>
        </authorList>
    </citation>
    <scope>NUCLEOTIDE SEQUENCE [LARGE SCALE GENOMIC DNA]</scope>
    <source>
        <strain evidence="5 6">DSM 103377</strain>
    </source>
</reference>
<dbReference type="GO" id="GO:0016747">
    <property type="term" value="F:acyltransferase activity, transferring groups other than amino-acyl groups"/>
    <property type="evidence" value="ECO:0007669"/>
    <property type="project" value="InterPro"/>
</dbReference>
<gene>
    <name evidence="5" type="ORF">FHS89_002926</name>
</gene>